<dbReference type="AlphaFoldDB" id="S8E8Q7"/>
<protein>
    <recommendedName>
        <fullName evidence="1">N-acetyltransferase domain-containing protein</fullName>
    </recommendedName>
</protein>
<gene>
    <name evidence="2" type="ORF">FOMPIDRAFT_1120523</name>
</gene>
<accession>S8E8Q7</accession>
<dbReference type="InParanoid" id="S8E8Q7"/>
<reference evidence="2 3" key="1">
    <citation type="journal article" date="2012" name="Science">
        <title>The Paleozoic origin of enzymatic lignin decomposition reconstructed from 31 fungal genomes.</title>
        <authorList>
            <person name="Floudas D."/>
            <person name="Binder M."/>
            <person name="Riley R."/>
            <person name="Barry K."/>
            <person name="Blanchette R.A."/>
            <person name="Henrissat B."/>
            <person name="Martinez A.T."/>
            <person name="Otillar R."/>
            <person name="Spatafora J.W."/>
            <person name="Yadav J.S."/>
            <person name="Aerts A."/>
            <person name="Benoit I."/>
            <person name="Boyd A."/>
            <person name="Carlson A."/>
            <person name="Copeland A."/>
            <person name="Coutinho P.M."/>
            <person name="de Vries R.P."/>
            <person name="Ferreira P."/>
            <person name="Findley K."/>
            <person name="Foster B."/>
            <person name="Gaskell J."/>
            <person name="Glotzer D."/>
            <person name="Gorecki P."/>
            <person name="Heitman J."/>
            <person name="Hesse C."/>
            <person name="Hori C."/>
            <person name="Igarashi K."/>
            <person name="Jurgens J.A."/>
            <person name="Kallen N."/>
            <person name="Kersten P."/>
            <person name="Kohler A."/>
            <person name="Kuees U."/>
            <person name="Kumar T.K.A."/>
            <person name="Kuo A."/>
            <person name="LaButti K."/>
            <person name="Larrondo L.F."/>
            <person name="Lindquist E."/>
            <person name="Ling A."/>
            <person name="Lombard V."/>
            <person name="Lucas S."/>
            <person name="Lundell T."/>
            <person name="Martin R."/>
            <person name="McLaughlin D.J."/>
            <person name="Morgenstern I."/>
            <person name="Morin E."/>
            <person name="Murat C."/>
            <person name="Nagy L.G."/>
            <person name="Nolan M."/>
            <person name="Ohm R.A."/>
            <person name="Patyshakuliyeva A."/>
            <person name="Rokas A."/>
            <person name="Ruiz-Duenas F.J."/>
            <person name="Sabat G."/>
            <person name="Salamov A."/>
            <person name="Samejima M."/>
            <person name="Schmutz J."/>
            <person name="Slot J.C."/>
            <person name="St John F."/>
            <person name="Stenlid J."/>
            <person name="Sun H."/>
            <person name="Sun S."/>
            <person name="Syed K."/>
            <person name="Tsang A."/>
            <person name="Wiebenga A."/>
            <person name="Young D."/>
            <person name="Pisabarro A."/>
            <person name="Eastwood D.C."/>
            <person name="Martin F."/>
            <person name="Cullen D."/>
            <person name="Grigoriev I.V."/>
            <person name="Hibbett D.S."/>
        </authorList>
    </citation>
    <scope>NUCLEOTIDE SEQUENCE</scope>
    <source>
        <strain evidence="3">FP-58527</strain>
    </source>
</reference>
<dbReference type="Pfam" id="PF13508">
    <property type="entry name" value="Acetyltransf_7"/>
    <property type="match status" value="1"/>
</dbReference>
<dbReference type="EMBL" id="KE504142">
    <property type="protein sequence ID" value="EPT01387.1"/>
    <property type="molecule type" value="Genomic_DNA"/>
</dbReference>
<dbReference type="InterPro" id="IPR000182">
    <property type="entry name" value="GNAT_dom"/>
</dbReference>
<evidence type="ECO:0000313" key="2">
    <source>
        <dbReference type="EMBL" id="EPT01387.1"/>
    </source>
</evidence>
<dbReference type="PROSITE" id="PS51186">
    <property type="entry name" value="GNAT"/>
    <property type="match status" value="1"/>
</dbReference>
<name>S8E8Q7_FOMSC</name>
<keyword evidence="3" id="KW-1185">Reference proteome</keyword>
<dbReference type="InterPro" id="IPR052523">
    <property type="entry name" value="Trichothecene_AcTrans"/>
</dbReference>
<evidence type="ECO:0000259" key="1">
    <source>
        <dbReference type="PROSITE" id="PS51186"/>
    </source>
</evidence>
<dbReference type="Gene3D" id="3.40.630.30">
    <property type="match status" value="1"/>
</dbReference>
<evidence type="ECO:0000313" key="3">
    <source>
        <dbReference type="Proteomes" id="UP000015241"/>
    </source>
</evidence>
<proteinExistence type="predicted"/>
<dbReference type="InterPro" id="IPR016181">
    <property type="entry name" value="Acyl_CoA_acyltransferase"/>
</dbReference>
<dbReference type="OrthoDB" id="2744543at2759"/>
<dbReference type="HOGENOM" id="CLU_171506_0_0_1"/>
<dbReference type="PANTHER" id="PTHR42791">
    <property type="entry name" value="GNAT FAMILY ACETYLTRANSFERASE"/>
    <property type="match status" value="1"/>
</dbReference>
<feature type="domain" description="N-acetyltransferase" evidence="1">
    <location>
        <begin position="1"/>
        <end position="100"/>
    </location>
</feature>
<dbReference type="Proteomes" id="UP000015241">
    <property type="component" value="Unassembled WGS sequence"/>
</dbReference>
<dbReference type="CDD" id="cd04301">
    <property type="entry name" value="NAT_SF"/>
    <property type="match status" value="1"/>
</dbReference>
<dbReference type="PANTHER" id="PTHR42791:SF1">
    <property type="entry name" value="N-ACETYLTRANSFERASE DOMAIN-CONTAINING PROTEIN"/>
    <property type="match status" value="1"/>
</dbReference>
<feature type="non-terminal residue" evidence="2">
    <location>
        <position position="1"/>
    </location>
</feature>
<dbReference type="SUPFAM" id="SSF55729">
    <property type="entry name" value="Acyl-CoA N-acyltransferases (Nat)"/>
    <property type="match status" value="1"/>
</dbReference>
<organism evidence="2 3">
    <name type="scientific">Fomitopsis schrenkii</name>
    <name type="common">Brown rot fungus</name>
    <dbReference type="NCBI Taxonomy" id="2126942"/>
    <lineage>
        <taxon>Eukaryota</taxon>
        <taxon>Fungi</taxon>
        <taxon>Dikarya</taxon>
        <taxon>Basidiomycota</taxon>
        <taxon>Agaricomycotina</taxon>
        <taxon>Agaricomycetes</taxon>
        <taxon>Polyporales</taxon>
        <taxon>Fomitopsis</taxon>
    </lineage>
</organism>
<sequence length="113" mass="12862">QRLRECKEKEALAVKAALGDRAHDMLRIDGLATHPGKRHRGYGSALIAAANVRADEFMLASWLTTSNIKHTRFFERFGFATVNKFRVGEANPTWQRPPVIVRIVRRSFHPPLL</sequence>
<dbReference type="STRING" id="743788.S8E8Q7"/>
<dbReference type="GO" id="GO:0016747">
    <property type="term" value="F:acyltransferase activity, transferring groups other than amino-acyl groups"/>
    <property type="evidence" value="ECO:0007669"/>
    <property type="project" value="InterPro"/>
</dbReference>